<dbReference type="EMBL" id="JARJCM010000073">
    <property type="protein sequence ID" value="KAJ7032431.1"/>
    <property type="molecule type" value="Genomic_DNA"/>
</dbReference>
<dbReference type="Proteomes" id="UP001218188">
    <property type="component" value="Unassembled WGS sequence"/>
</dbReference>
<dbReference type="AlphaFoldDB" id="A0AAD6SQX2"/>
<dbReference type="GO" id="GO:0000981">
    <property type="term" value="F:DNA-binding transcription factor activity, RNA polymerase II-specific"/>
    <property type="evidence" value="ECO:0007669"/>
    <property type="project" value="InterPro"/>
</dbReference>
<feature type="region of interest" description="Disordered" evidence="3">
    <location>
        <begin position="120"/>
        <end position="151"/>
    </location>
</feature>
<evidence type="ECO:0000256" key="3">
    <source>
        <dbReference type="SAM" id="MobiDB-lite"/>
    </source>
</evidence>
<dbReference type="CDD" id="cd12148">
    <property type="entry name" value="fungal_TF_MHR"/>
    <property type="match status" value="1"/>
</dbReference>
<dbReference type="InterPro" id="IPR050987">
    <property type="entry name" value="AtrR-like"/>
</dbReference>
<dbReference type="PROSITE" id="PS50048">
    <property type="entry name" value="ZN2_CY6_FUNGAL_2"/>
    <property type="match status" value="1"/>
</dbReference>
<dbReference type="SMART" id="SM00906">
    <property type="entry name" value="Fungal_trans"/>
    <property type="match status" value="1"/>
</dbReference>
<dbReference type="GO" id="GO:0008270">
    <property type="term" value="F:zinc ion binding"/>
    <property type="evidence" value="ECO:0007669"/>
    <property type="project" value="InterPro"/>
</dbReference>
<evidence type="ECO:0000313" key="5">
    <source>
        <dbReference type="EMBL" id="KAJ7032431.1"/>
    </source>
</evidence>
<dbReference type="PROSITE" id="PS00463">
    <property type="entry name" value="ZN2_CY6_FUNGAL_1"/>
    <property type="match status" value="1"/>
</dbReference>
<dbReference type="GO" id="GO:0003677">
    <property type="term" value="F:DNA binding"/>
    <property type="evidence" value="ECO:0007669"/>
    <property type="project" value="InterPro"/>
</dbReference>
<dbReference type="Gene3D" id="4.10.240.10">
    <property type="entry name" value="Zn(2)-C6 fungal-type DNA-binding domain"/>
    <property type="match status" value="1"/>
</dbReference>
<comment type="caution">
    <text evidence="5">The sequence shown here is derived from an EMBL/GenBank/DDBJ whole genome shotgun (WGS) entry which is preliminary data.</text>
</comment>
<feature type="domain" description="Zn(2)-C6 fungal-type" evidence="4">
    <location>
        <begin position="19"/>
        <end position="52"/>
    </location>
</feature>
<dbReference type="Pfam" id="PF04082">
    <property type="entry name" value="Fungal_trans"/>
    <property type="match status" value="1"/>
</dbReference>
<keyword evidence="2" id="KW-0539">Nucleus</keyword>
<reference evidence="5" key="1">
    <citation type="submission" date="2023-03" db="EMBL/GenBank/DDBJ databases">
        <title>Massive genome expansion in bonnet fungi (Mycena s.s.) driven by repeated elements and novel gene families across ecological guilds.</title>
        <authorList>
            <consortium name="Lawrence Berkeley National Laboratory"/>
            <person name="Harder C.B."/>
            <person name="Miyauchi S."/>
            <person name="Viragh M."/>
            <person name="Kuo A."/>
            <person name="Thoen E."/>
            <person name="Andreopoulos B."/>
            <person name="Lu D."/>
            <person name="Skrede I."/>
            <person name="Drula E."/>
            <person name="Henrissat B."/>
            <person name="Morin E."/>
            <person name="Kohler A."/>
            <person name="Barry K."/>
            <person name="LaButti K."/>
            <person name="Morin E."/>
            <person name="Salamov A."/>
            <person name="Lipzen A."/>
            <person name="Mereny Z."/>
            <person name="Hegedus B."/>
            <person name="Baldrian P."/>
            <person name="Stursova M."/>
            <person name="Weitz H."/>
            <person name="Taylor A."/>
            <person name="Grigoriev I.V."/>
            <person name="Nagy L.G."/>
            <person name="Martin F."/>
            <person name="Kauserud H."/>
        </authorList>
    </citation>
    <scope>NUCLEOTIDE SEQUENCE</scope>
    <source>
        <strain evidence="5">CBHHK200</strain>
    </source>
</reference>
<proteinExistence type="predicted"/>
<dbReference type="SUPFAM" id="SSF57701">
    <property type="entry name" value="Zn2/Cys6 DNA-binding domain"/>
    <property type="match status" value="1"/>
</dbReference>
<feature type="compositionally biased region" description="Basic and acidic residues" evidence="3">
    <location>
        <begin position="623"/>
        <end position="640"/>
    </location>
</feature>
<accession>A0AAD6SQX2</accession>
<evidence type="ECO:0000256" key="1">
    <source>
        <dbReference type="ARBA" id="ARBA00022723"/>
    </source>
</evidence>
<dbReference type="InterPro" id="IPR007219">
    <property type="entry name" value="XnlR_reg_dom"/>
</dbReference>
<sequence>MQESTTPFQDAKKTRNKAACDQCAAKKIRCNSAQMPGNRCTNCITAEIQCKHTTDSPQGEEASFSESIKAGQEHVAAVLSTSTIYIPSNDPEVSHRRLVEACLYARSLQDKLAGIQLQTLRTTTEPESPEATYRGPLLNSPKESGPRDNSCKPFYGPSSSVKFIQSTIEHIEWSIAHEAVVQQYKCKITTQPWEKLAFNLPPPQVFPEADLLKNLVTIYFERINPILDILHFPTFRQSLADDLHLRDQIFGAIVLTVCAVASRYSDDARVFLDDTKSEYSCGWKWFRQVGPFHLTLTQSPEPSLHLLQLVVLSLAFLAGTATAEEQWILTGVGIRLAQGAGAHDRNAYRRMDPLTGELYKRAFWVLVGLDAMIGALTGRPNMTRRAEIDLDLPLASDHEYWETPNSVPSNHKPSIHAYLNIHVQLMMIFTRIQSHSAVEGHAGSEDVVAELDSALNKWVDTIPEHLRWDPLQENQTFLDQSAALYAIYYHAQILIHRPFVRAPGDEPTSKTRFPSLAICANAARACGHVLDVQARRGRGLLHVPPVLIALFDSAFVLLVNVWDVAGRNLRSPNDLARATADAQRCVRILQLYERRWPVAAKKCSIISAMLDFAKHSSEVSLKRQREGREILEPPRAEDLLGSRNSDPGLSTLTDPSTFTDPPPVADASTLTNLPNLTQQMRALEDSLAATNHLFSLPLNTEELGRLPVYDAFNYQFALSTVHLDTGTIHTEPEPDSLISSVSS</sequence>
<dbReference type="CDD" id="cd00067">
    <property type="entry name" value="GAL4"/>
    <property type="match status" value="1"/>
</dbReference>
<evidence type="ECO:0000256" key="2">
    <source>
        <dbReference type="ARBA" id="ARBA00023242"/>
    </source>
</evidence>
<dbReference type="InterPro" id="IPR001138">
    <property type="entry name" value="Zn2Cys6_DnaBD"/>
</dbReference>
<keyword evidence="6" id="KW-1185">Reference proteome</keyword>
<name>A0AAD6SQX2_9AGAR</name>
<dbReference type="PANTHER" id="PTHR46910:SF38">
    <property type="entry name" value="ZN(2)-C6 FUNGAL-TYPE DOMAIN-CONTAINING PROTEIN"/>
    <property type="match status" value="1"/>
</dbReference>
<dbReference type="Pfam" id="PF00172">
    <property type="entry name" value="Zn_clus"/>
    <property type="match status" value="1"/>
</dbReference>
<dbReference type="InterPro" id="IPR036864">
    <property type="entry name" value="Zn2-C6_fun-type_DNA-bd_sf"/>
</dbReference>
<evidence type="ECO:0000259" key="4">
    <source>
        <dbReference type="PROSITE" id="PS50048"/>
    </source>
</evidence>
<evidence type="ECO:0000313" key="6">
    <source>
        <dbReference type="Proteomes" id="UP001218188"/>
    </source>
</evidence>
<dbReference type="PANTHER" id="PTHR46910">
    <property type="entry name" value="TRANSCRIPTION FACTOR PDR1"/>
    <property type="match status" value="1"/>
</dbReference>
<feature type="region of interest" description="Disordered" evidence="3">
    <location>
        <begin position="623"/>
        <end position="664"/>
    </location>
</feature>
<dbReference type="GO" id="GO:0006351">
    <property type="term" value="P:DNA-templated transcription"/>
    <property type="evidence" value="ECO:0007669"/>
    <property type="project" value="InterPro"/>
</dbReference>
<gene>
    <name evidence="5" type="ORF">C8F04DRAFT_659379</name>
</gene>
<protein>
    <submittedName>
        <fullName evidence="5">Fungal-specific transcription factor domain-containing protein</fullName>
    </submittedName>
</protein>
<organism evidence="5 6">
    <name type="scientific">Mycena alexandri</name>
    <dbReference type="NCBI Taxonomy" id="1745969"/>
    <lineage>
        <taxon>Eukaryota</taxon>
        <taxon>Fungi</taxon>
        <taxon>Dikarya</taxon>
        <taxon>Basidiomycota</taxon>
        <taxon>Agaricomycotina</taxon>
        <taxon>Agaricomycetes</taxon>
        <taxon>Agaricomycetidae</taxon>
        <taxon>Agaricales</taxon>
        <taxon>Marasmiineae</taxon>
        <taxon>Mycenaceae</taxon>
        <taxon>Mycena</taxon>
    </lineage>
</organism>
<feature type="compositionally biased region" description="Polar residues" evidence="3">
    <location>
        <begin position="642"/>
        <end position="659"/>
    </location>
</feature>
<keyword evidence="1" id="KW-0479">Metal-binding</keyword>
<dbReference type="SMART" id="SM00066">
    <property type="entry name" value="GAL4"/>
    <property type="match status" value="1"/>
</dbReference>